<proteinExistence type="predicted"/>
<dbReference type="PANTHER" id="PTHR23015">
    <property type="entry name" value="UNCHARACTERIZED C.ELEGANS PROTEIN"/>
    <property type="match status" value="1"/>
</dbReference>
<dbReference type="Proteomes" id="UP000827892">
    <property type="component" value="Chromosome IV"/>
</dbReference>
<name>A0AAE9ABN8_CAEBR</name>
<dbReference type="InterPro" id="IPR040161">
    <property type="entry name" value="FB224"/>
</dbReference>
<dbReference type="AlphaFoldDB" id="A0AAE9ABN8"/>
<evidence type="ECO:0000259" key="1">
    <source>
        <dbReference type="Pfam" id="PF01827"/>
    </source>
</evidence>
<organism evidence="2 3">
    <name type="scientific">Caenorhabditis briggsae</name>
    <dbReference type="NCBI Taxonomy" id="6238"/>
    <lineage>
        <taxon>Eukaryota</taxon>
        <taxon>Metazoa</taxon>
        <taxon>Ecdysozoa</taxon>
        <taxon>Nematoda</taxon>
        <taxon>Chromadorea</taxon>
        <taxon>Rhabditida</taxon>
        <taxon>Rhabditina</taxon>
        <taxon>Rhabditomorpha</taxon>
        <taxon>Rhabditoidea</taxon>
        <taxon>Rhabditidae</taxon>
        <taxon>Peloderinae</taxon>
        <taxon>Caenorhabditis</taxon>
    </lineage>
</organism>
<dbReference type="PANTHER" id="PTHR23015:SF25">
    <property type="entry name" value="DUF38 DOMAIN-CONTAINING PROTEIN-RELATED"/>
    <property type="match status" value="1"/>
</dbReference>
<accession>A0AAE9ABN8</accession>
<evidence type="ECO:0000313" key="2">
    <source>
        <dbReference type="EMBL" id="ULT93494.1"/>
    </source>
</evidence>
<feature type="domain" description="DUF38" evidence="1">
    <location>
        <begin position="327"/>
        <end position="412"/>
    </location>
</feature>
<reference evidence="2 3" key="1">
    <citation type="submission" date="2022-05" db="EMBL/GenBank/DDBJ databases">
        <title>Chromosome-level reference genomes for two strains of Caenorhabditis briggsae: an improved platform for comparative genomics.</title>
        <authorList>
            <person name="Stevens L."/>
            <person name="Andersen E.C."/>
        </authorList>
    </citation>
    <scope>NUCLEOTIDE SEQUENCE [LARGE SCALE GENOMIC DNA]</scope>
    <source>
        <strain evidence="2">QX1410_ONT</strain>
        <tissue evidence="2">Whole-organism</tissue>
    </source>
</reference>
<dbReference type="Pfam" id="PF01827">
    <property type="entry name" value="FTH"/>
    <property type="match status" value="1"/>
</dbReference>
<dbReference type="EMBL" id="CP090894">
    <property type="protein sequence ID" value="ULT93494.1"/>
    <property type="molecule type" value="Genomic_DNA"/>
</dbReference>
<protein>
    <recommendedName>
        <fullName evidence="1">DUF38 domain-containing protein</fullName>
    </recommendedName>
</protein>
<sequence length="500" mass="58365">MRLIKLCVSAAGNPLATRWSAAGQPTASRWSAAGKPLVAEYPLNILWSTARQPLVNRCHPMVHKKLKNSVELFAKYEFLKGNSPAQASRNLYETKTGGIVENVPREDADDLAREPTSTEIDPELSDYQKPKRATVLDWYCDVSSQDIDKNFKKIADQEYKKNIKYGEIKDDIKPHDCLDLLLMLKLYDAPQRDSLKKAFPMNRVIVTRAYGKVKVQIFKLNDPPLNLQYWRCQNEKCLVWKGYQARFDKTSRFQLQASIHLYYVLHKAKLNVLEFKSEEYESWDPKLDPFFYILKSLNSQFRSDMGSVKANKLIMETRWYGDTGEKNEEQMKDLLKLLNSKHLVSIKLRKWKSVENPREVREAHEETIKIDPLISNMDQWRNAKELDIQNEDIHLNEQDFMNFETVHIILKTEKILDFCERLHETDFRGHIITFIVDESFDFKAAEDMLAAKFKGSVRYPMPGNRSLELVSENFKIIYHNEEKPKPRIASYSQLVERGMI</sequence>
<evidence type="ECO:0000313" key="3">
    <source>
        <dbReference type="Proteomes" id="UP000827892"/>
    </source>
</evidence>
<gene>
    <name evidence="2" type="ORF">L3Y34_003173</name>
</gene>
<dbReference type="InterPro" id="IPR002900">
    <property type="entry name" value="DUF38/FTH_CAE_spp"/>
</dbReference>